<feature type="transmembrane region" description="Helical" evidence="1">
    <location>
        <begin position="135"/>
        <end position="155"/>
    </location>
</feature>
<keyword evidence="1" id="KW-0472">Membrane</keyword>
<proteinExistence type="predicted"/>
<evidence type="ECO:0008006" key="4">
    <source>
        <dbReference type="Google" id="ProtNLM"/>
    </source>
</evidence>
<dbReference type="Pfam" id="PF04238">
    <property type="entry name" value="DUF420"/>
    <property type="match status" value="1"/>
</dbReference>
<reference evidence="2 3" key="1">
    <citation type="submission" date="2019-08" db="EMBL/GenBank/DDBJ databases">
        <title>Deep-cultivation of Planctomycetes and their phenomic and genomic characterization uncovers novel biology.</title>
        <authorList>
            <person name="Wiegand S."/>
            <person name="Jogler M."/>
            <person name="Boedeker C."/>
            <person name="Pinto D."/>
            <person name="Vollmers J."/>
            <person name="Rivas-Marin E."/>
            <person name="Kohn T."/>
            <person name="Peeters S.H."/>
            <person name="Heuer A."/>
            <person name="Rast P."/>
            <person name="Oberbeckmann S."/>
            <person name="Bunk B."/>
            <person name="Jeske O."/>
            <person name="Meyerdierks A."/>
            <person name="Storesund J.E."/>
            <person name="Kallscheuer N."/>
            <person name="Luecker S."/>
            <person name="Lage O.M."/>
            <person name="Pohl T."/>
            <person name="Merkel B.J."/>
            <person name="Hornburger P."/>
            <person name="Mueller R.-W."/>
            <person name="Bruemmer F."/>
            <person name="Labrenz M."/>
            <person name="Spormann A.M."/>
            <person name="Op den Camp H."/>
            <person name="Overmann J."/>
            <person name="Amann R."/>
            <person name="Jetten M.S.M."/>
            <person name="Mascher T."/>
            <person name="Medema M.H."/>
            <person name="Devos D.P."/>
            <person name="Kaster A.-K."/>
            <person name="Ovreas L."/>
            <person name="Rohde M."/>
            <person name="Galperin M.Y."/>
            <person name="Jogler C."/>
        </authorList>
    </citation>
    <scope>NUCLEOTIDE SEQUENCE [LARGE SCALE GENOMIC DNA]</scope>
    <source>
        <strain evidence="2 3">Pr1d</strain>
    </source>
</reference>
<feature type="transmembrane region" description="Helical" evidence="1">
    <location>
        <begin position="51"/>
        <end position="70"/>
    </location>
</feature>
<organism evidence="2 3">
    <name type="scientific">Bythopirellula goksoeyrii</name>
    <dbReference type="NCBI Taxonomy" id="1400387"/>
    <lineage>
        <taxon>Bacteria</taxon>
        <taxon>Pseudomonadati</taxon>
        <taxon>Planctomycetota</taxon>
        <taxon>Planctomycetia</taxon>
        <taxon>Pirellulales</taxon>
        <taxon>Lacipirellulaceae</taxon>
        <taxon>Bythopirellula</taxon>
    </lineage>
</organism>
<feature type="transmembrane region" description="Helical" evidence="1">
    <location>
        <begin position="90"/>
        <end position="114"/>
    </location>
</feature>
<dbReference type="Proteomes" id="UP000323917">
    <property type="component" value="Chromosome"/>
</dbReference>
<dbReference type="RefSeq" id="WP_148073061.1">
    <property type="nucleotide sequence ID" value="NZ_CP042913.1"/>
</dbReference>
<sequence length="161" mass="18364">MEYPGWNGFLGTRASFMLDAVCLGMVLVLAILAWSIWLVRKQNNYQLHKRVQLTLAGLLVIVLTAFEVDIRLHGWEERAAGELGGSPSSGVYYVLWVHLFFAISTLVLWVMVIVRALKNFPRPPLPAEHSQSHRRWAWLAAIDMLLTTCTGWVFYMMAFVL</sequence>
<name>A0A5B9Q5V3_9BACT</name>
<accession>A0A5B9Q5V3</accession>
<protein>
    <recommendedName>
        <fullName evidence="4">DUF420 domain-containing protein</fullName>
    </recommendedName>
</protein>
<keyword evidence="1" id="KW-1133">Transmembrane helix</keyword>
<feature type="transmembrane region" description="Helical" evidence="1">
    <location>
        <begin position="16"/>
        <end position="39"/>
    </location>
</feature>
<evidence type="ECO:0000313" key="2">
    <source>
        <dbReference type="EMBL" id="QEG34408.1"/>
    </source>
</evidence>
<dbReference type="AlphaFoldDB" id="A0A5B9Q5V3"/>
<evidence type="ECO:0000313" key="3">
    <source>
        <dbReference type="Proteomes" id="UP000323917"/>
    </source>
</evidence>
<dbReference type="InterPro" id="IPR007352">
    <property type="entry name" value="DUF420"/>
</dbReference>
<dbReference type="KEGG" id="bgok:Pr1d_16860"/>
<evidence type="ECO:0000256" key="1">
    <source>
        <dbReference type="SAM" id="Phobius"/>
    </source>
</evidence>
<dbReference type="OrthoDB" id="271768at2"/>
<keyword evidence="3" id="KW-1185">Reference proteome</keyword>
<keyword evidence="1" id="KW-0812">Transmembrane</keyword>
<dbReference type="EMBL" id="CP042913">
    <property type="protein sequence ID" value="QEG34408.1"/>
    <property type="molecule type" value="Genomic_DNA"/>
</dbReference>
<gene>
    <name evidence="2" type="ORF">Pr1d_16860</name>
</gene>